<gene>
    <name evidence="2" type="ordered locus">Bresu_0652</name>
</gene>
<dbReference type="EMBL" id="CP002102">
    <property type="protein sequence ID" value="ADK99966.1"/>
    <property type="molecule type" value="Genomic_DNA"/>
</dbReference>
<feature type="transmembrane region" description="Helical" evidence="1">
    <location>
        <begin position="125"/>
        <end position="147"/>
    </location>
</feature>
<sequence length="207" mass="21575">MTESRDDTADIAWMRRLAEEGGQAPMRGAAILMAAGLIYGTAALLHWCIAAGLFTVPAVAFNTLWLVATVAFLIVVTVVSLRLRDRGGVHTTANRGASAAWSAVGWGIFALFTSLAVIGSRSGDAAAVAMLLGIVPSIIMVFYGLGWSVTATLQKSRPLGVLAVASFLAAPVLALMAGMTVQYLAYGIALFGLMALPGFLLMRTAKA</sequence>
<feature type="transmembrane region" description="Helical" evidence="1">
    <location>
        <begin position="99"/>
        <end position="119"/>
    </location>
</feature>
<evidence type="ECO:0000313" key="3">
    <source>
        <dbReference type="Proteomes" id="UP000002696"/>
    </source>
</evidence>
<keyword evidence="1" id="KW-0812">Transmembrane</keyword>
<proteinExistence type="predicted"/>
<feature type="transmembrane region" description="Helical" evidence="1">
    <location>
        <begin position="30"/>
        <end position="53"/>
    </location>
</feature>
<keyword evidence="1" id="KW-0472">Membrane</keyword>
<accession>D9QLB1</accession>
<dbReference type="Proteomes" id="UP000002696">
    <property type="component" value="Chromosome"/>
</dbReference>
<dbReference type="RefSeq" id="WP_013268070.1">
    <property type="nucleotide sequence ID" value="NC_014375.1"/>
</dbReference>
<feature type="transmembrane region" description="Helical" evidence="1">
    <location>
        <begin position="59"/>
        <end position="79"/>
    </location>
</feature>
<keyword evidence="3" id="KW-1185">Reference proteome</keyword>
<feature type="transmembrane region" description="Helical" evidence="1">
    <location>
        <begin position="183"/>
        <end position="202"/>
    </location>
</feature>
<dbReference type="STRING" id="633149.Bresu_0652"/>
<dbReference type="InParanoid" id="D9QLB1"/>
<organism evidence="2 3">
    <name type="scientific">Brevundimonas subvibrioides (strain ATCC 15264 / DSM 4735 / LMG 14903 / NBRC 16000 / CB 81)</name>
    <name type="common">Caulobacter subvibrioides</name>
    <dbReference type="NCBI Taxonomy" id="633149"/>
    <lineage>
        <taxon>Bacteria</taxon>
        <taxon>Pseudomonadati</taxon>
        <taxon>Pseudomonadota</taxon>
        <taxon>Alphaproteobacteria</taxon>
        <taxon>Caulobacterales</taxon>
        <taxon>Caulobacteraceae</taxon>
        <taxon>Brevundimonas</taxon>
    </lineage>
</organism>
<dbReference type="AlphaFoldDB" id="D9QLB1"/>
<name>D9QLB1_BRESC</name>
<dbReference type="OrthoDB" id="7618329at2"/>
<dbReference type="KEGG" id="bsb:Bresu_0652"/>
<keyword evidence="1" id="KW-1133">Transmembrane helix</keyword>
<feature type="transmembrane region" description="Helical" evidence="1">
    <location>
        <begin position="159"/>
        <end position="177"/>
    </location>
</feature>
<dbReference type="BioCyc" id="BSUB633149:G1GM8-653-MONOMER"/>
<protein>
    <submittedName>
        <fullName evidence="2">Uncharacterized protein</fullName>
    </submittedName>
</protein>
<reference evidence="3" key="1">
    <citation type="journal article" date="2011" name="J. Bacteriol.">
        <title>Genome sequences of eight morphologically diverse alphaproteobacteria.</title>
        <authorList>
            <consortium name="US DOE Joint Genome Institute"/>
            <person name="Brown P.J."/>
            <person name="Kysela D.T."/>
            <person name="Buechlein A."/>
            <person name="Hemmerich C."/>
            <person name="Brun Y.V."/>
        </authorList>
    </citation>
    <scope>NUCLEOTIDE SEQUENCE [LARGE SCALE GENOMIC DNA]</scope>
    <source>
        <strain evidence="3">ATCC 15264 / DSM 4735 / LMG 14903 / NBRC 16000 / CB 81</strain>
    </source>
</reference>
<dbReference type="HOGENOM" id="CLU_114408_0_0_5"/>
<evidence type="ECO:0000256" key="1">
    <source>
        <dbReference type="SAM" id="Phobius"/>
    </source>
</evidence>
<evidence type="ECO:0000313" key="2">
    <source>
        <dbReference type="EMBL" id="ADK99966.1"/>
    </source>
</evidence>